<gene>
    <name evidence="4" type="ORF">LEP1GSC178_3792</name>
</gene>
<dbReference type="Proteomes" id="UP000018720">
    <property type="component" value="Unassembled WGS sequence"/>
</dbReference>
<evidence type="ECO:0000313" key="4">
    <source>
        <dbReference type="EMBL" id="EJZ41493.1"/>
    </source>
</evidence>
<comment type="subcellular location">
    <subcellularLocation>
        <location evidence="1">Cell envelope</location>
    </subcellularLocation>
</comment>
<keyword evidence="2" id="KW-0732">Signal</keyword>
<dbReference type="Pfam" id="PF09375">
    <property type="entry name" value="Peptidase_M75"/>
    <property type="match status" value="1"/>
</dbReference>
<evidence type="ECO:0000259" key="3">
    <source>
        <dbReference type="Pfam" id="PF09375"/>
    </source>
</evidence>
<feature type="domain" description="Imelysin-like" evidence="3">
    <location>
        <begin position="58"/>
        <end position="369"/>
    </location>
</feature>
<proteinExistence type="predicted"/>
<evidence type="ECO:0000256" key="2">
    <source>
        <dbReference type="ARBA" id="ARBA00022729"/>
    </source>
</evidence>
<sequence>MRNIHTRIFSILFSVTLFGSLISCEGPGSNNAAAALLGLDIPASATKVQALNRYADLAYESYNQAATDATNLLTALTTFTTTPNEANLTAARNAWVVARSSYLVTEAFRFSNGPIDADPGFCGAPGGSNYSGTDECEGALNAWPLDEVVIDNYLNSLSSAPTFADIYSKNGDSSLASGSEGDTEKVVMTGYHAIEYLLWGQDNASSGNNSVPGQRPATDFSGGGVPSYRRAYVLAVTQGLIGHLQQVRNQWDPAVTSGIYRTDTFLASGNTDTSLKNIFDGLTAFMVQELGGDRLSGVDSELQEDEHSCFSDTTKADFYYDAQGVYNIWTGNYSIKKGVNISTGAGLVNLLSSKNQGSVVSEIERARDTFCINLDNESSDPNYTSSCPSGSLSHRYDQVIMHPTDSQHNVLENVGLLINTTLAQNIVRAKNVLGL</sequence>
<dbReference type="PROSITE" id="PS51257">
    <property type="entry name" value="PROKAR_LIPOPROTEIN"/>
    <property type="match status" value="1"/>
</dbReference>
<evidence type="ECO:0000313" key="5">
    <source>
        <dbReference type="Proteomes" id="UP000018720"/>
    </source>
</evidence>
<organism evidence="4 5">
    <name type="scientific">Leptospira licerasiae str. MMD4847</name>
    <dbReference type="NCBI Taxonomy" id="1049971"/>
    <lineage>
        <taxon>Bacteria</taxon>
        <taxon>Pseudomonadati</taxon>
        <taxon>Spirochaetota</taxon>
        <taxon>Spirochaetia</taxon>
        <taxon>Leptospirales</taxon>
        <taxon>Leptospiraceae</taxon>
        <taxon>Leptospira</taxon>
    </lineage>
</organism>
<accession>A0ABN0H6R2</accession>
<dbReference type="InterPro" id="IPR018976">
    <property type="entry name" value="Imelysin-like"/>
</dbReference>
<name>A0ABN0H6R2_9LEPT</name>
<dbReference type="InterPro" id="IPR038352">
    <property type="entry name" value="Imelysin_sf"/>
</dbReference>
<dbReference type="EMBL" id="AHOM02000009">
    <property type="protein sequence ID" value="EJZ41493.1"/>
    <property type="molecule type" value="Genomic_DNA"/>
</dbReference>
<evidence type="ECO:0000256" key="1">
    <source>
        <dbReference type="ARBA" id="ARBA00004196"/>
    </source>
</evidence>
<keyword evidence="5" id="KW-1185">Reference proteome</keyword>
<reference evidence="4 5" key="1">
    <citation type="submission" date="2012-08" db="EMBL/GenBank/DDBJ databases">
        <authorList>
            <person name="Harkins D.M."/>
            <person name="Durkin A.S."/>
            <person name="Selengut J.D."/>
            <person name="Sanka R."/>
            <person name="DePew J."/>
            <person name="Purushe J."/>
            <person name="Matthias M.A."/>
            <person name="Vinetz J.M."/>
            <person name="Sutton G.G."/>
            <person name="Nelson W.C."/>
            <person name="Fouts D.E."/>
        </authorList>
    </citation>
    <scope>NUCLEOTIDE SEQUENCE [LARGE SCALE GENOMIC DNA]</scope>
    <source>
        <strain evidence="4 5">MMD4847</strain>
    </source>
</reference>
<dbReference type="CDD" id="cd14657">
    <property type="entry name" value="Imelysin_IrpA-like"/>
    <property type="match status" value="1"/>
</dbReference>
<protein>
    <submittedName>
        <fullName evidence="4">Imelysin</fullName>
    </submittedName>
</protein>
<dbReference type="RefSeq" id="WP_008593130.1">
    <property type="nucleotide sequence ID" value="NZ_AHOM02000009.1"/>
</dbReference>
<comment type="caution">
    <text evidence="4">The sequence shown here is derived from an EMBL/GenBank/DDBJ whole genome shotgun (WGS) entry which is preliminary data.</text>
</comment>
<dbReference type="Gene3D" id="1.20.1420.20">
    <property type="entry name" value="M75 peptidase, HXXE motif"/>
    <property type="match status" value="1"/>
</dbReference>